<dbReference type="InterPro" id="IPR003953">
    <property type="entry name" value="FAD-dep_OxRdtase_2_FAD-bd"/>
</dbReference>
<evidence type="ECO:0000259" key="3">
    <source>
        <dbReference type="Pfam" id="PF00890"/>
    </source>
</evidence>
<keyword evidence="5" id="KW-1185">Reference proteome</keyword>
<reference evidence="4" key="1">
    <citation type="submission" date="2023-06" db="EMBL/GenBank/DDBJ databases">
        <title>Genome-scale phylogeny and comparative genomics of the fungal order Sordariales.</title>
        <authorList>
            <consortium name="Lawrence Berkeley National Laboratory"/>
            <person name="Hensen N."/>
            <person name="Bonometti L."/>
            <person name="Westerberg I."/>
            <person name="Brannstrom I.O."/>
            <person name="Guillou S."/>
            <person name="Cros-Aarteil S."/>
            <person name="Calhoun S."/>
            <person name="Haridas S."/>
            <person name="Kuo A."/>
            <person name="Mondo S."/>
            <person name="Pangilinan J."/>
            <person name="Riley R."/>
            <person name="Labutti K."/>
            <person name="Andreopoulos B."/>
            <person name="Lipzen A."/>
            <person name="Chen C."/>
            <person name="Yanf M."/>
            <person name="Daum C."/>
            <person name="Ng V."/>
            <person name="Clum A."/>
            <person name="Steindorff A."/>
            <person name="Ohm R."/>
            <person name="Martin F."/>
            <person name="Silar P."/>
            <person name="Natvig D."/>
            <person name="Lalanne C."/>
            <person name="Gautier V."/>
            <person name="Ament-Velasquez S.L."/>
            <person name="Kruys A."/>
            <person name="Hutchinson M.I."/>
            <person name="Powell A.J."/>
            <person name="Barry K."/>
            <person name="Miller A.N."/>
            <person name="Grigoriev I.V."/>
            <person name="Debuchy R."/>
            <person name="Gladieux P."/>
            <person name="Thoren M.H."/>
            <person name="Johannesson H."/>
        </authorList>
    </citation>
    <scope>NUCLEOTIDE SEQUENCE</scope>
    <source>
        <strain evidence="4">8032-3</strain>
    </source>
</reference>
<dbReference type="GO" id="GO:0016491">
    <property type="term" value="F:oxidoreductase activity"/>
    <property type="evidence" value="ECO:0007669"/>
    <property type="project" value="UniProtKB-KW"/>
</dbReference>
<keyword evidence="1" id="KW-0285">Flavoprotein</keyword>
<name>A0AAJ0FJE4_9PEZI</name>
<dbReference type="GeneID" id="85313446"/>
<dbReference type="Gene3D" id="3.50.50.60">
    <property type="entry name" value="FAD/NAD(P)-binding domain"/>
    <property type="match status" value="1"/>
</dbReference>
<dbReference type="EMBL" id="MU839031">
    <property type="protein sequence ID" value="KAK1763035.1"/>
    <property type="molecule type" value="Genomic_DNA"/>
</dbReference>
<dbReference type="RefSeq" id="XP_060279248.1">
    <property type="nucleotide sequence ID" value="XM_060430259.1"/>
</dbReference>
<accession>A0AAJ0FJE4</accession>
<sequence length="190" mass="21335">MLDQAKIAFVPGDAPKSSKVHVLDSSIITTEVGREIHDKELSFQTNPRPAARYMYFRFATNILLRQRYEVEGWWGWGRIDFGGQEITYLPVTVGKWRTYDNYFGNPEVRPNPNMGALEKAPFYDMPIWPGDLGTKGGLLRDEFQRVVREDDGSAVPGLYACRNTSASIMGRRCLGAGSTLGPALTHDFTL</sequence>
<feature type="domain" description="FAD-dependent oxidoreductase 2 FAD-binding" evidence="3">
    <location>
        <begin position="92"/>
        <end position="180"/>
    </location>
</feature>
<dbReference type="Pfam" id="PF00890">
    <property type="entry name" value="FAD_binding_2"/>
    <property type="match status" value="1"/>
</dbReference>
<comment type="caution">
    <text evidence="4">The sequence shown here is derived from an EMBL/GenBank/DDBJ whole genome shotgun (WGS) entry which is preliminary data.</text>
</comment>
<dbReference type="AlphaFoldDB" id="A0AAJ0FJE4"/>
<keyword evidence="2" id="KW-0560">Oxidoreductase</keyword>
<evidence type="ECO:0000256" key="2">
    <source>
        <dbReference type="ARBA" id="ARBA00023002"/>
    </source>
</evidence>
<dbReference type="Proteomes" id="UP001244011">
    <property type="component" value="Unassembled WGS sequence"/>
</dbReference>
<organism evidence="4 5">
    <name type="scientific">Phialemonium atrogriseum</name>
    <dbReference type="NCBI Taxonomy" id="1093897"/>
    <lineage>
        <taxon>Eukaryota</taxon>
        <taxon>Fungi</taxon>
        <taxon>Dikarya</taxon>
        <taxon>Ascomycota</taxon>
        <taxon>Pezizomycotina</taxon>
        <taxon>Sordariomycetes</taxon>
        <taxon>Sordariomycetidae</taxon>
        <taxon>Cephalothecales</taxon>
        <taxon>Cephalothecaceae</taxon>
        <taxon>Phialemonium</taxon>
    </lineage>
</organism>
<evidence type="ECO:0000313" key="5">
    <source>
        <dbReference type="Proteomes" id="UP001244011"/>
    </source>
</evidence>
<evidence type="ECO:0000313" key="4">
    <source>
        <dbReference type="EMBL" id="KAK1763035.1"/>
    </source>
</evidence>
<proteinExistence type="predicted"/>
<protein>
    <recommendedName>
        <fullName evidence="3">FAD-dependent oxidoreductase 2 FAD-binding domain-containing protein</fullName>
    </recommendedName>
</protein>
<evidence type="ECO:0000256" key="1">
    <source>
        <dbReference type="ARBA" id="ARBA00022630"/>
    </source>
</evidence>
<dbReference type="InterPro" id="IPR036188">
    <property type="entry name" value="FAD/NAD-bd_sf"/>
</dbReference>
<dbReference type="InterPro" id="IPR027477">
    <property type="entry name" value="Succ_DH/fumarate_Rdtase_cat_sf"/>
</dbReference>
<dbReference type="SUPFAM" id="SSF56425">
    <property type="entry name" value="Succinate dehydrogenase/fumarate reductase flavoprotein, catalytic domain"/>
    <property type="match status" value="1"/>
</dbReference>
<gene>
    <name evidence="4" type="ORF">QBC33DRAFT_563245</name>
</gene>